<keyword evidence="3" id="KW-1185">Reference proteome</keyword>
<feature type="compositionally biased region" description="Gly residues" evidence="1">
    <location>
        <begin position="221"/>
        <end position="235"/>
    </location>
</feature>
<accession>A0A9P7B2V9</accession>
<gene>
    <name evidence="2" type="ORF">C6P46_000852</name>
</gene>
<protein>
    <submittedName>
        <fullName evidence="2">Uncharacterized protein</fullName>
    </submittedName>
</protein>
<comment type="caution">
    <text evidence="2">The sequence shown here is derived from an EMBL/GenBank/DDBJ whole genome shotgun (WGS) entry which is preliminary data.</text>
</comment>
<sequence length="316" mass="30805">MQSTNTYNTTGTGAPAGTGAYGSQPSTTIGTGHPSTGDKVASMVPGTEQNKEKKALDNQYGTTGAHHTGGVGSTTTTNTGYGAPGHTTSTGYGGTPATTTGGAYGSHQTTTTGAGHPSAADKVASMVPGTEQNKEKKLEQEYGTSTTGGTGYGASSTTHTAGHTGHHAGHTEHTGHHAPGAAGLGHSTTGTHASTTADTHTHGTHGAHTHGTHTGPATGAGVAGTGVGTGVGSGTHGTHTDTTHHAGTGTHGHHAHDSTTKPSMADKIGGKIDVAVGKMTHNEGKVVQGEIKQTEGKAGLANAGLGAGAPGTHTTH</sequence>
<feature type="compositionally biased region" description="Low complexity" evidence="1">
    <location>
        <begin position="153"/>
        <end position="163"/>
    </location>
</feature>
<feature type="compositionally biased region" description="Polar residues" evidence="1">
    <location>
        <begin position="23"/>
        <end position="34"/>
    </location>
</feature>
<name>A0A9P7B2V9_RHOMI</name>
<feature type="compositionally biased region" description="Low complexity" evidence="1">
    <location>
        <begin position="1"/>
        <end position="13"/>
    </location>
</feature>
<evidence type="ECO:0000313" key="2">
    <source>
        <dbReference type="EMBL" id="KAG0655506.1"/>
    </source>
</evidence>
<dbReference type="Proteomes" id="UP000777482">
    <property type="component" value="Unassembled WGS sequence"/>
</dbReference>
<reference evidence="2 3" key="1">
    <citation type="submission" date="2020-11" db="EMBL/GenBank/DDBJ databases">
        <title>Kefir isolates.</title>
        <authorList>
            <person name="Marcisauskas S."/>
            <person name="Kim Y."/>
            <person name="Blasche S."/>
        </authorList>
    </citation>
    <scope>NUCLEOTIDE SEQUENCE [LARGE SCALE GENOMIC DNA]</scope>
    <source>
        <strain evidence="2 3">KR</strain>
    </source>
</reference>
<dbReference type="AlphaFoldDB" id="A0A9P7B2V9"/>
<feature type="compositionally biased region" description="Low complexity" evidence="1">
    <location>
        <begin position="73"/>
        <end position="101"/>
    </location>
</feature>
<organism evidence="2 3">
    <name type="scientific">Rhodotorula mucilaginosa</name>
    <name type="common">Yeast</name>
    <name type="synonym">Rhodotorula rubra</name>
    <dbReference type="NCBI Taxonomy" id="5537"/>
    <lineage>
        <taxon>Eukaryota</taxon>
        <taxon>Fungi</taxon>
        <taxon>Dikarya</taxon>
        <taxon>Basidiomycota</taxon>
        <taxon>Pucciniomycotina</taxon>
        <taxon>Microbotryomycetes</taxon>
        <taxon>Sporidiobolales</taxon>
        <taxon>Sporidiobolaceae</taxon>
        <taxon>Rhodotorula</taxon>
    </lineage>
</organism>
<proteinExistence type="predicted"/>
<feature type="compositionally biased region" description="Basic residues" evidence="1">
    <location>
        <begin position="202"/>
        <end position="211"/>
    </location>
</feature>
<feature type="region of interest" description="Disordered" evidence="1">
    <location>
        <begin position="1"/>
        <end position="266"/>
    </location>
</feature>
<dbReference type="EMBL" id="PUHQ01000118">
    <property type="protein sequence ID" value="KAG0655506.1"/>
    <property type="molecule type" value="Genomic_DNA"/>
</dbReference>
<dbReference type="OrthoDB" id="3210574at2759"/>
<feature type="compositionally biased region" description="Low complexity" evidence="1">
    <location>
        <begin position="177"/>
        <end position="198"/>
    </location>
</feature>
<evidence type="ECO:0000256" key="1">
    <source>
        <dbReference type="SAM" id="MobiDB-lite"/>
    </source>
</evidence>
<evidence type="ECO:0000313" key="3">
    <source>
        <dbReference type="Proteomes" id="UP000777482"/>
    </source>
</evidence>